<dbReference type="GO" id="GO:0051301">
    <property type="term" value="P:cell division"/>
    <property type="evidence" value="ECO:0007669"/>
    <property type="project" value="InterPro"/>
</dbReference>
<dbReference type="PANTHER" id="PTHR32432">
    <property type="entry name" value="CELL DIVISION PROTEIN FTSA-RELATED"/>
    <property type="match status" value="1"/>
</dbReference>
<dbReference type="OrthoDB" id="9768127at2"/>
<dbReference type="AlphaFoldDB" id="A0A174C1W7"/>
<evidence type="ECO:0000313" key="2">
    <source>
        <dbReference type="EMBL" id="OBY11187.1"/>
    </source>
</evidence>
<sequence>MNELTLTAIDFGSKKISISLGRENNDDIEILGSYFKSSDGINKGIIIDEEKCCQSLMRLVEEVEHKTLKKLRNVYVGISSRNIRLSEVTSSVNLREGKVRGVDVKRAIEKGKRNVILGDGEEIVDTIVNFFNIDGNIFNENIIGWRANILSVNFSILIGSTEELEKYKRVINNCGLVLEGFVPNILSGRKVFLNEKNSLGMKALIDIGAGTSDIAIFNNGVLKYISSVPLGGENITKDLSICGNFTLSEAENIKKIYSSTYESLLQEEEVNVGSAVVPTKLFYEVTKARIEEIVEYINLELKKTSFFEGICSIIIYGDGISCYENVFTVIKEQMDKKIKVINSRCLGMEDFSNISSLSIIKEVYDRLKLLYDCPIKEEIEEDEFNVDKNNLGIMGKFRSFLDEIF</sequence>
<dbReference type="InterPro" id="IPR050696">
    <property type="entry name" value="FtsA/MreB"/>
</dbReference>
<name>A0A174C1W7_9CLOT</name>
<dbReference type="InterPro" id="IPR043129">
    <property type="entry name" value="ATPase_NBD"/>
</dbReference>
<dbReference type="eggNOG" id="COG0849">
    <property type="taxonomic scope" value="Bacteria"/>
</dbReference>
<dbReference type="GO" id="GO:0009898">
    <property type="term" value="C:cytoplasmic side of plasma membrane"/>
    <property type="evidence" value="ECO:0007669"/>
    <property type="project" value="TreeGrafter"/>
</dbReference>
<organism evidence="2 3">
    <name type="scientific">Clostridium paraputrificum</name>
    <dbReference type="NCBI Taxonomy" id="29363"/>
    <lineage>
        <taxon>Bacteria</taxon>
        <taxon>Bacillati</taxon>
        <taxon>Bacillota</taxon>
        <taxon>Clostridia</taxon>
        <taxon>Eubacteriales</taxon>
        <taxon>Clostridiaceae</taxon>
        <taxon>Clostridium</taxon>
    </lineage>
</organism>
<accession>A0A174C1W7</accession>
<gene>
    <name evidence="2" type="ORF">CP373A1_06745</name>
</gene>
<evidence type="ECO:0000313" key="3">
    <source>
        <dbReference type="Proteomes" id="UP000092714"/>
    </source>
</evidence>
<reference evidence="2 3" key="1">
    <citation type="submission" date="2016-06" db="EMBL/GenBank/DDBJ databases">
        <authorList>
            <person name="Kjaerup R.B."/>
            <person name="Dalgaard T.S."/>
            <person name="Juul-Madsen H.R."/>
        </authorList>
    </citation>
    <scope>NUCLEOTIDE SEQUENCE [LARGE SCALE GENOMIC DNA]</scope>
    <source>
        <strain evidence="2 3">373-A1</strain>
    </source>
</reference>
<dbReference type="PANTHER" id="PTHR32432:SF4">
    <property type="entry name" value="CELL DIVISION PROTEIN FTSA"/>
    <property type="match status" value="1"/>
</dbReference>
<comment type="caution">
    <text evidence="2">The sequence shown here is derived from an EMBL/GenBank/DDBJ whole genome shotgun (WGS) entry which is preliminary data.</text>
</comment>
<dbReference type="GO" id="GO:0032153">
    <property type="term" value="C:cell division site"/>
    <property type="evidence" value="ECO:0007669"/>
    <property type="project" value="TreeGrafter"/>
</dbReference>
<proteinExistence type="predicted"/>
<keyword evidence="3" id="KW-1185">Reference proteome</keyword>
<evidence type="ECO:0000259" key="1">
    <source>
        <dbReference type="SMART" id="SM00842"/>
    </source>
</evidence>
<feature type="domain" description="SHS2" evidence="1">
    <location>
        <begin position="6"/>
        <end position="191"/>
    </location>
</feature>
<protein>
    <recommendedName>
        <fullName evidence="1">SHS2 domain-containing protein</fullName>
    </recommendedName>
</protein>
<dbReference type="RefSeq" id="WP_027097456.1">
    <property type="nucleotide sequence ID" value="NZ_CABHIH010000001.1"/>
</dbReference>
<dbReference type="Pfam" id="PF14450">
    <property type="entry name" value="FtsA"/>
    <property type="match status" value="1"/>
</dbReference>
<dbReference type="Proteomes" id="UP000092714">
    <property type="component" value="Unassembled WGS sequence"/>
</dbReference>
<dbReference type="Gene3D" id="3.30.420.40">
    <property type="match status" value="2"/>
</dbReference>
<dbReference type="SMART" id="SM00842">
    <property type="entry name" value="FtsA"/>
    <property type="match status" value="1"/>
</dbReference>
<dbReference type="EMBL" id="MAPZ01000016">
    <property type="protein sequence ID" value="OBY11187.1"/>
    <property type="molecule type" value="Genomic_DNA"/>
</dbReference>
<dbReference type="InterPro" id="IPR003494">
    <property type="entry name" value="SHS2_FtsA"/>
</dbReference>
<dbReference type="SUPFAM" id="SSF53067">
    <property type="entry name" value="Actin-like ATPase domain"/>
    <property type="match status" value="2"/>
</dbReference>
<dbReference type="GeneID" id="42775291"/>